<gene>
    <name evidence="8" type="ORF">MSPICULIGERA_LOCUS25558</name>
</gene>
<evidence type="ECO:0000256" key="2">
    <source>
        <dbReference type="ARBA" id="ARBA00009457"/>
    </source>
</evidence>
<reference evidence="8" key="1">
    <citation type="submission" date="2023-06" db="EMBL/GenBank/DDBJ databases">
        <authorList>
            <person name="Delattre M."/>
        </authorList>
    </citation>
    <scope>NUCLEOTIDE SEQUENCE</scope>
    <source>
        <strain evidence="8">AF72</strain>
    </source>
</reference>
<dbReference type="Pfam" id="PF03381">
    <property type="entry name" value="CDC50"/>
    <property type="match status" value="1"/>
</dbReference>
<organism evidence="8 9">
    <name type="scientific">Mesorhabditis spiculigera</name>
    <dbReference type="NCBI Taxonomy" id="96644"/>
    <lineage>
        <taxon>Eukaryota</taxon>
        <taxon>Metazoa</taxon>
        <taxon>Ecdysozoa</taxon>
        <taxon>Nematoda</taxon>
        <taxon>Chromadorea</taxon>
        <taxon>Rhabditida</taxon>
        <taxon>Rhabditina</taxon>
        <taxon>Rhabditomorpha</taxon>
        <taxon>Rhabditoidea</taxon>
        <taxon>Rhabditidae</taxon>
        <taxon>Mesorhabditinae</taxon>
        <taxon>Mesorhabditis</taxon>
    </lineage>
</organism>
<keyword evidence="9" id="KW-1185">Reference proteome</keyword>
<dbReference type="GO" id="GO:0005794">
    <property type="term" value="C:Golgi apparatus"/>
    <property type="evidence" value="ECO:0007669"/>
    <property type="project" value="TreeGrafter"/>
</dbReference>
<evidence type="ECO:0000313" key="8">
    <source>
        <dbReference type="EMBL" id="CAJ0587600.1"/>
    </source>
</evidence>
<keyword evidence="5 7" id="KW-0472">Membrane</keyword>
<sequence>MLHRLCCKMGEPSNDDEKPRKRRGKNQPKEAKWRQQNLAAYRPVFNATTVFPWTCLLGIIFLGIGILLFVTNLNAKEIVIDYTNCRNPNGTDVNVFVKSNDSSTVEWMEPREYEKTECQFRINITEDFNGKVKFFYGLEGFYQNTRMYVKSRSDMQLSGSAKSLQDTGDCDPNDYDNSTGTPIVIAPCGKIADSMFNDTFRLVYSTRIPVPMTTRDMVHPEMRRKYKNPPMPIGSTNLCDAFKNTTKPLSWPTEVCKMFNESTEAGRGFENLDFQVWMEPSALPHFRKIYRLLDREADIFSDGLPKGEYTLTIQYNYPVEQLNINKTFIIAIETWTGPKNLFLPIAYITVGIILLAISAGLHPPRLLLSLLLEFFYPNQYVDPFCIRDRGLVHRVQAKLPKDTILPRPSEQLPLLCIGERKEYKTQLIRFSMYSGGVPIWRCLEWIPIRQASIIVWPTVKRKSNRALAQWTRKCWDSQNGFAWKEYDYSVAHDIVWLTDKAESRS</sequence>
<dbReference type="PANTHER" id="PTHR10926">
    <property type="entry name" value="CELL CYCLE CONTROL PROTEIN 50"/>
    <property type="match status" value="1"/>
</dbReference>
<feature type="non-terminal residue" evidence="8">
    <location>
        <position position="1"/>
    </location>
</feature>
<evidence type="ECO:0000256" key="4">
    <source>
        <dbReference type="ARBA" id="ARBA00022989"/>
    </source>
</evidence>
<feature type="region of interest" description="Disordered" evidence="6">
    <location>
        <begin position="9"/>
        <end position="29"/>
    </location>
</feature>
<dbReference type="GO" id="GO:0005783">
    <property type="term" value="C:endoplasmic reticulum"/>
    <property type="evidence" value="ECO:0007669"/>
    <property type="project" value="TreeGrafter"/>
</dbReference>
<proteinExistence type="inferred from homology"/>
<evidence type="ECO:0000256" key="5">
    <source>
        <dbReference type="ARBA" id="ARBA00023136"/>
    </source>
</evidence>
<feature type="transmembrane region" description="Helical" evidence="7">
    <location>
        <begin position="341"/>
        <end position="361"/>
    </location>
</feature>
<evidence type="ECO:0000256" key="6">
    <source>
        <dbReference type="SAM" id="MobiDB-lite"/>
    </source>
</evidence>
<dbReference type="AlphaFoldDB" id="A0AA36GGQ6"/>
<comment type="caution">
    <text evidence="8">The sequence shown here is derived from an EMBL/GenBank/DDBJ whole genome shotgun (WGS) entry which is preliminary data.</text>
</comment>
<evidence type="ECO:0000313" key="9">
    <source>
        <dbReference type="Proteomes" id="UP001177023"/>
    </source>
</evidence>
<comment type="similarity">
    <text evidence="2">Belongs to the CDC50/LEM3 family.</text>
</comment>
<protein>
    <submittedName>
        <fullName evidence="8">Uncharacterized protein</fullName>
    </submittedName>
</protein>
<dbReference type="Proteomes" id="UP001177023">
    <property type="component" value="Unassembled WGS sequence"/>
</dbReference>
<evidence type="ECO:0000256" key="7">
    <source>
        <dbReference type="SAM" id="Phobius"/>
    </source>
</evidence>
<dbReference type="GO" id="GO:0005886">
    <property type="term" value="C:plasma membrane"/>
    <property type="evidence" value="ECO:0007669"/>
    <property type="project" value="TreeGrafter"/>
</dbReference>
<keyword evidence="4 7" id="KW-1133">Transmembrane helix</keyword>
<evidence type="ECO:0000256" key="1">
    <source>
        <dbReference type="ARBA" id="ARBA00004370"/>
    </source>
</evidence>
<evidence type="ECO:0000256" key="3">
    <source>
        <dbReference type="ARBA" id="ARBA00022692"/>
    </source>
</evidence>
<accession>A0AA36GGQ6</accession>
<comment type="subcellular location">
    <subcellularLocation>
        <location evidence="1">Membrane</location>
    </subcellularLocation>
</comment>
<feature type="transmembrane region" description="Helical" evidence="7">
    <location>
        <begin position="50"/>
        <end position="70"/>
    </location>
</feature>
<keyword evidence="3 7" id="KW-0812">Transmembrane</keyword>
<dbReference type="PANTHER" id="PTHR10926:SF23">
    <property type="entry name" value="CELL CYCLE CONTROL PROTEIN 50A"/>
    <property type="match status" value="1"/>
</dbReference>
<dbReference type="EMBL" id="CATQJA010002710">
    <property type="protein sequence ID" value="CAJ0587600.1"/>
    <property type="molecule type" value="Genomic_DNA"/>
</dbReference>
<name>A0AA36GGQ6_9BILA</name>
<dbReference type="InterPro" id="IPR005045">
    <property type="entry name" value="CDC50/LEM3_fam"/>
</dbReference>